<name>A0A3B0SIW0_9ZZZZ</name>
<gene>
    <name evidence="2" type="ORF">MNBD_ALPHA02-1786</name>
</gene>
<proteinExistence type="predicted"/>
<dbReference type="InterPro" id="IPR001296">
    <property type="entry name" value="Glyco_trans_1"/>
</dbReference>
<dbReference type="SUPFAM" id="SSF53756">
    <property type="entry name" value="UDP-Glycosyltransferase/glycogen phosphorylase"/>
    <property type="match status" value="1"/>
</dbReference>
<dbReference type="AlphaFoldDB" id="A0A3B0SIW0"/>
<dbReference type="Pfam" id="PF00534">
    <property type="entry name" value="Glycos_transf_1"/>
    <property type="match status" value="1"/>
</dbReference>
<dbReference type="EMBL" id="UOED01000093">
    <property type="protein sequence ID" value="VAV94845.1"/>
    <property type="molecule type" value="Genomic_DNA"/>
</dbReference>
<organism evidence="2">
    <name type="scientific">hydrothermal vent metagenome</name>
    <dbReference type="NCBI Taxonomy" id="652676"/>
    <lineage>
        <taxon>unclassified sequences</taxon>
        <taxon>metagenomes</taxon>
        <taxon>ecological metagenomes</taxon>
    </lineage>
</organism>
<reference evidence="2" key="1">
    <citation type="submission" date="2018-06" db="EMBL/GenBank/DDBJ databases">
        <authorList>
            <person name="Zhirakovskaya E."/>
        </authorList>
    </citation>
    <scope>NUCLEOTIDE SEQUENCE</scope>
</reference>
<feature type="domain" description="Glycosyl transferase family 1" evidence="1">
    <location>
        <begin position="181"/>
        <end position="266"/>
    </location>
</feature>
<dbReference type="GO" id="GO:0016757">
    <property type="term" value="F:glycosyltransferase activity"/>
    <property type="evidence" value="ECO:0007669"/>
    <property type="project" value="InterPro"/>
</dbReference>
<feature type="non-terminal residue" evidence="2">
    <location>
        <position position="270"/>
    </location>
</feature>
<sequence length="270" mass="31522">MEMDRKIFRMTEQKYDYMNTSIVAFPKTGIAYNDALYSALEGCGVKVKEGMFTGRWILKNIGRFDSIHLHWPSFLYATKKGIASELFAFTKFFLFLIYVKIRCRSLFWTAHNLYPHNPSATPFLDKIARWAVIAFCSKIFVHGETAAMTLVREFPRAKYKLKIIKHGNWMDYYPKNISPKEARSRFNIPEDKVVYLFIGLCSKYKNVDLLVEAFSDVPDNSMLLIAGKFQDREYHAKVENLLEKITDKQTRMDAKFIADDDLQYYLLASD</sequence>
<evidence type="ECO:0000313" key="2">
    <source>
        <dbReference type="EMBL" id="VAV94845.1"/>
    </source>
</evidence>
<evidence type="ECO:0000259" key="1">
    <source>
        <dbReference type="Pfam" id="PF00534"/>
    </source>
</evidence>
<protein>
    <recommendedName>
        <fullName evidence="1">Glycosyl transferase family 1 domain-containing protein</fullName>
    </recommendedName>
</protein>
<accession>A0A3B0SIW0</accession>
<dbReference type="Gene3D" id="3.40.50.2000">
    <property type="entry name" value="Glycogen Phosphorylase B"/>
    <property type="match status" value="2"/>
</dbReference>